<keyword evidence="3" id="KW-1185">Reference proteome</keyword>
<organism evidence="1">
    <name type="scientific">Spironucleus salmonicida</name>
    <dbReference type="NCBI Taxonomy" id="348837"/>
    <lineage>
        <taxon>Eukaryota</taxon>
        <taxon>Metamonada</taxon>
        <taxon>Diplomonadida</taxon>
        <taxon>Hexamitidae</taxon>
        <taxon>Hexamitinae</taxon>
        <taxon>Spironucleus</taxon>
    </lineage>
</organism>
<accession>V6LKX6</accession>
<protein>
    <submittedName>
        <fullName evidence="1">Uncharacterized protein</fullName>
    </submittedName>
</protein>
<proteinExistence type="predicted"/>
<reference evidence="1 2" key="1">
    <citation type="journal article" date="2014" name="PLoS Genet.">
        <title>The Genome of Spironucleus salmonicida Highlights a Fish Pathogen Adapted to Fluctuating Environments.</title>
        <authorList>
            <person name="Xu F."/>
            <person name="Jerlstrom-Hultqvist J."/>
            <person name="Einarsson E."/>
            <person name="Astvaldsson A."/>
            <person name="Svard S.G."/>
            <person name="Andersson J.O."/>
        </authorList>
    </citation>
    <scope>NUCLEOTIDE SEQUENCE</scope>
    <source>
        <strain evidence="2">ATCC 50377</strain>
    </source>
</reference>
<dbReference type="AlphaFoldDB" id="V6LKX6"/>
<evidence type="ECO:0000313" key="1">
    <source>
        <dbReference type="EMBL" id="EST45018.1"/>
    </source>
</evidence>
<evidence type="ECO:0000313" key="2">
    <source>
        <dbReference type="EMBL" id="KAH0573350.1"/>
    </source>
</evidence>
<gene>
    <name evidence="1" type="ORF">SS50377_15037</name>
    <name evidence="2" type="ORF">SS50377_25470</name>
</gene>
<sequence>MTILSRYEKQIKQDVIRPYTQSQYEIQVIDLQQHQQAALEALQQQQSAPPIQQQFQQPFANSQQVQQKTSQFLPFKNAEPVSIPLFTAQPLLLNFLKISTKINTQDPGEEAKKQIGRSKRISSLDNISVINSLFPIIKTLNSSQLFELTLIFWDTYFNGSRNLVTESASIQAKMQVLPILINKLTTEFNFNVVNLIFAYLLKHTPVIVGGYRQCSQNNIQGSCAMFWMAIFTVKGISATALYQQISKSWMWVLEDIDKKQPVIAGQNERSQILQCMQGVIFFIKNQQQGIDKQLLLNAFNYNPFHAQNLPQANNFLDFFSVIFQGLDEKAQYNYMREDIQQL</sequence>
<dbReference type="Proteomes" id="UP000018208">
    <property type="component" value="Unassembled WGS sequence"/>
</dbReference>
<reference evidence="2" key="2">
    <citation type="submission" date="2020-12" db="EMBL/GenBank/DDBJ databases">
        <title>New Spironucleus salmonicida genome in near-complete chromosomes.</title>
        <authorList>
            <person name="Xu F."/>
            <person name="Kurt Z."/>
            <person name="Jimenez-Gonzalez A."/>
            <person name="Astvaldsson A."/>
            <person name="Andersson J.O."/>
            <person name="Svard S.G."/>
        </authorList>
    </citation>
    <scope>NUCLEOTIDE SEQUENCE</scope>
    <source>
        <strain evidence="2">ATCC 50377</strain>
    </source>
</reference>
<dbReference type="EMBL" id="KI546101">
    <property type="protein sequence ID" value="EST45018.1"/>
    <property type="molecule type" value="Genomic_DNA"/>
</dbReference>
<evidence type="ECO:0000313" key="3">
    <source>
        <dbReference type="Proteomes" id="UP000018208"/>
    </source>
</evidence>
<name>V6LKX6_9EUKA</name>
<dbReference type="VEuPathDB" id="GiardiaDB:SS50377_25470"/>
<dbReference type="EMBL" id="AUWU02000005">
    <property type="protein sequence ID" value="KAH0573350.1"/>
    <property type="molecule type" value="Genomic_DNA"/>
</dbReference>